<accession>A0A183FUX7</accession>
<evidence type="ECO:0000313" key="1">
    <source>
        <dbReference type="EMBL" id="VDO90719.1"/>
    </source>
</evidence>
<sequence length="84" mass="9079">MAGLNRGATLICAVRTHLALCSSAPPLRPIHPLRTSSAVSFTPEPPIREHCLFRPVKGSPTESTMDTVAGQFRQTSIEPPDMPE</sequence>
<protein>
    <submittedName>
        <fullName evidence="3">Secreted protein</fullName>
    </submittedName>
</protein>
<reference evidence="1 2" key="1">
    <citation type="submission" date="2018-11" db="EMBL/GenBank/DDBJ databases">
        <authorList>
            <consortium name="Pathogen Informatics"/>
        </authorList>
    </citation>
    <scope>NUCLEOTIDE SEQUENCE [LARGE SCALE GENOMIC DNA]</scope>
</reference>
<dbReference type="AlphaFoldDB" id="A0A183FUX7"/>
<accession>A0A3P7ZK55</accession>
<proteinExistence type="predicted"/>
<reference evidence="3" key="2">
    <citation type="submission" date="2019-09" db="UniProtKB">
        <authorList>
            <consortium name="WormBaseParasite"/>
        </authorList>
    </citation>
    <scope>IDENTIFICATION</scope>
</reference>
<dbReference type="WBParaSite" id="HPBE_0001205001-mRNA-1">
    <property type="protein sequence ID" value="HPBE_0001205001-mRNA-1"/>
    <property type="gene ID" value="HPBE_0001205001"/>
</dbReference>
<keyword evidence="2" id="KW-1185">Reference proteome</keyword>
<organism evidence="2 3">
    <name type="scientific">Heligmosomoides polygyrus</name>
    <name type="common">Parasitic roundworm</name>
    <dbReference type="NCBI Taxonomy" id="6339"/>
    <lineage>
        <taxon>Eukaryota</taxon>
        <taxon>Metazoa</taxon>
        <taxon>Ecdysozoa</taxon>
        <taxon>Nematoda</taxon>
        <taxon>Chromadorea</taxon>
        <taxon>Rhabditida</taxon>
        <taxon>Rhabditina</taxon>
        <taxon>Rhabditomorpha</taxon>
        <taxon>Strongyloidea</taxon>
        <taxon>Heligmosomidae</taxon>
        <taxon>Heligmosomoides</taxon>
    </lineage>
</organism>
<dbReference type="EMBL" id="UZAH01027334">
    <property type="protein sequence ID" value="VDO90719.1"/>
    <property type="molecule type" value="Genomic_DNA"/>
</dbReference>
<name>A0A183FUX7_HELPZ</name>
<evidence type="ECO:0000313" key="2">
    <source>
        <dbReference type="Proteomes" id="UP000050761"/>
    </source>
</evidence>
<evidence type="ECO:0000313" key="3">
    <source>
        <dbReference type="WBParaSite" id="HPBE_0001205001-mRNA-1"/>
    </source>
</evidence>
<gene>
    <name evidence="1" type="ORF">HPBE_LOCUS12051</name>
</gene>
<dbReference type="Proteomes" id="UP000050761">
    <property type="component" value="Unassembled WGS sequence"/>
</dbReference>